<dbReference type="AlphaFoldDB" id="A0A9X2KKR3"/>
<dbReference type="EMBL" id="JAMLDX010000003">
    <property type="protein sequence ID" value="MCP3730000.1"/>
    <property type="molecule type" value="Genomic_DNA"/>
</dbReference>
<evidence type="ECO:0000313" key="2">
    <source>
        <dbReference type="EMBL" id="MCP3730000.1"/>
    </source>
</evidence>
<reference evidence="2" key="1">
    <citation type="submission" date="2022-05" db="EMBL/GenBank/DDBJ databases">
        <title>Sphingomonas sp. strain MG17 Genome sequencing and assembly.</title>
        <authorList>
            <person name="Kim I."/>
        </authorList>
    </citation>
    <scope>NUCLEOTIDE SEQUENCE</scope>
    <source>
        <strain evidence="2">MG17</strain>
    </source>
</reference>
<dbReference type="RefSeq" id="WP_254292113.1">
    <property type="nucleotide sequence ID" value="NZ_JAMLDX010000003.1"/>
</dbReference>
<keyword evidence="3" id="KW-1185">Reference proteome</keyword>
<dbReference type="Pfam" id="PF07883">
    <property type="entry name" value="Cupin_2"/>
    <property type="match status" value="1"/>
</dbReference>
<gene>
    <name evidence="2" type="ORF">M9978_06115</name>
</gene>
<protein>
    <submittedName>
        <fullName evidence="2">Cupin domain-containing protein</fullName>
    </submittedName>
</protein>
<dbReference type="SUPFAM" id="SSF51182">
    <property type="entry name" value="RmlC-like cupins"/>
    <property type="match status" value="1"/>
</dbReference>
<dbReference type="InterPro" id="IPR014710">
    <property type="entry name" value="RmlC-like_jellyroll"/>
</dbReference>
<accession>A0A9X2KKR3</accession>
<dbReference type="Gene3D" id="2.60.120.10">
    <property type="entry name" value="Jelly Rolls"/>
    <property type="match status" value="1"/>
</dbReference>
<dbReference type="Proteomes" id="UP001139451">
    <property type="component" value="Unassembled WGS sequence"/>
</dbReference>
<dbReference type="InterPro" id="IPR011051">
    <property type="entry name" value="RmlC_Cupin_sf"/>
</dbReference>
<proteinExistence type="predicted"/>
<dbReference type="InterPro" id="IPR013096">
    <property type="entry name" value="Cupin_2"/>
</dbReference>
<sequence>MDVVRFADAPFYTAPDHEAVEARRLQGGEASSADFALVGYSTFPASARVPMGAGPIGKVYVVTQGTLTIEQADGERHVLSQWDSIFIAADESRAVVNEGSEPAAMIVVTPPPQH</sequence>
<feature type="domain" description="Cupin type-2" evidence="1">
    <location>
        <begin position="59"/>
        <end position="108"/>
    </location>
</feature>
<name>A0A9X2KKR3_9SPHN</name>
<evidence type="ECO:0000259" key="1">
    <source>
        <dbReference type="Pfam" id="PF07883"/>
    </source>
</evidence>
<evidence type="ECO:0000313" key="3">
    <source>
        <dbReference type="Proteomes" id="UP001139451"/>
    </source>
</evidence>
<comment type="caution">
    <text evidence="2">The sequence shown here is derived from an EMBL/GenBank/DDBJ whole genome shotgun (WGS) entry which is preliminary data.</text>
</comment>
<organism evidence="2 3">
    <name type="scientific">Sphingomonas tagetis</name>
    <dbReference type="NCBI Taxonomy" id="2949092"/>
    <lineage>
        <taxon>Bacteria</taxon>
        <taxon>Pseudomonadati</taxon>
        <taxon>Pseudomonadota</taxon>
        <taxon>Alphaproteobacteria</taxon>
        <taxon>Sphingomonadales</taxon>
        <taxon>Sphingomonadaceae</taxon>
        <taxon>Sphingomonas</taxon>
    </lineage>
</organism>
<dbReference type="CDD" id="cd20299">
    <property type="entry name" value="cupin_YP766765-like"/>
    <property type="match status" value="1"/>
</dbReference>